<dbReference type="EnsemblPlants" id="PGSC0003DMT400022029">
    <property type="protein sequence ID" value="PGSC0003DMT400022029"/>
    <property type="gene ID" value="PGSC0003DMG401008541"/>
</dbReference>
<dbReference type="Proteomes" id="UP000011115">
    <property type="component" value="Unassembled WGS sequence"/>
</dbReference>
<feature type="compositionally biased region" description="Basic and acidic residues" evidence="1">
    <location>
        <begin position="13"/>
        <end position="42"/>
    </location>
</feature>
<organism evidence="2 3">
    <name type="scientific">Solanum tuberosum</name>
    <name type="common">Potato</name>
    <dbReference type="NCBI Taxonomy" id="4113"/>
    <lineage>
        <taxon>Eukaryota</taxon>
        <taxon>Viridiplantae</taxon>
        <taxon>Streptophyta</taxon>
        <taxon>Embryophyta</taxon>
        <taxon>Tracheophyta</taxon>
        <taxon>Spermatophyta</taxon>
        <taxon>Magnoliopsida</taxon>
        <taxon>eudicotyledons</taxon>
        <taxon>Gunneridae</taxon>
        <taxon>Pentapetalae</taxon>
        <taxon>asterids</taxon>
        <taxon>lamiids</taxon>
        <taxon>Solanales</taxon>
        <taxon>Solanaceae</taxon>
        <taxon>Solanoideae</taxon>
        <taxon>Solaneae</taxon>
        <taxon>Solanum</taxon>
    </lineage>
</organism>
<dbReference type="PaxDb" id="4113-PGSC0003DMT400022029"/>
<dbReference type="InParanoid" id="M1AG13"/>
<proteinExistence type="predicted"/>
<dbReference type="HOGENOM" id="CLU_2798926_0_0_1"/>
<evidence type="ECO:0000313" key="2">
    <source>
        <dbReference type="EnsemblPlants" id="PGSC0003DMT400022029"/>
    </source>
</evidence>
<accession>M1AG13</accession>
<name>M1AG13_SOLTU</name>
<feature type="region of interest" description="Disordered" evidence="1">
    <location>
        <begin position="1"/>
        <end position="45"/>
    </location>
</feature>
<evidence type="ECO:0000256" key="1">
    <source>
        <dbReference type="SAM" id="MobiDB-lite"/>
    </source>
</evidence>
<dbReference type="AlphaFoldDB" id="M1AG13"/>
<keyword evidence="3" id="KW-1185">Reference proteome</keyword>
<reference evidence="3" key="1">
    <citation type="journal article" date="2011" name="Nature">
        <title>Genome sequence and analysis of the tuber crop potato.</title>
        <authorList>
            <consortium name="The Potato Genome Sequencing Consortium"/>
        </authorList>
    </citation>
    <scope>NUCLEOTIDE SEQUENCE [LARGE SCALE GENOMIC DNA]</scope>
    <source>
        <strain evidence="3">cv. DM1-3 516 R44</strain>
    </source>
</reference>
<evidence type="ECO:0000313" key="3">
    <source>
        <dbReference type="Proteomes" id="UP000011115"/>
    </source>
</evidence>
<sequence length="68" mass="7941">MEDTIVETLGETFLKKTEREEEEETSKGLQEEPVEESLKEPPDDTLVWAFEHKRVKKPLMVPSKPLEE</sequence>
<dbReference type="Gramene" id="PGSC0003DMT400022029">
    <property type="protein sequence ID" value="PGSC0003DMT400022029"/>
    <property type="gene ID" value="PGSC0003DMG401008541"/>
</dbReference>
<reference evidence="2" key="2">
    <citation type="submission" date="2015-06" db="UniProtKB">
        <authorList>
            <consortium name="EnsemblPlants"/>
        </authorList>
    </citation>
    <scope>IDENTIFICATION</scope>
    <source>
        <strain evidence="2">DM1-3 516 R44</strain>
    </source>
</reference>
<protein>
    <submittedName>
        <fullName evidence="2">Uncharacterized protein</fullName>
    </submittedName>
</protein>